<dbReference type="Pfam" id="PF13568">
    <property type="entry name" value="OMP_b-brl_2"/>
    <property type="match status" value="1"/>
</dbReference>
<feature type="signal peptide" evidence="1">
    <location>
        <begin position="1"/>
        <end position="20"/>
    </location>
</feature>
<protein>
    <submittedName>
        <fullName evidence="3">Porin family protein</fullName>
    </submittedName>
</protein>
<sequence>MKFKILFLATMCIFFTSAQAQRAGLKGGVNFTNLYVDDVDDENMKVGFNVGLFHRSDISNNFAIQPEFLFTQKGSEIQYSGFLGGSGKYRFNLNYLEVPVLAMAKIGSFNIHAGPYLGFLVGAKVKDIDDDGSVNDVESLDRDDFNTFDYGIAGGIGFDFPDGMLGLRYNYGFVEIGQSGVAGQATENSKNSALQLYLGFDF</sequence>
<dbReference type="Proteomes" id="UP001610063">
    <property type="component" value="Unassembled WGS sequence"/>
</dbReference>
<keyword evidence="4" id="KW-1185">Reference proteome</keyword>
<name>A0ABW7NGC8_9BACT</name>
<evidence type="ECO:0000259" key="2">
    <source>
        <dbReference type="Pfam" id="PF13568"/>
    </source>
</evidence>
<keyword evidence="1" id="KW-0732">Signal</keyword>
<accession>A0ABW7NGC8</accession>
<comment type="caution">
    <text evidence="3">The sequence shown here is derived from an EMBL/GenBank/DDBJ whole genome shotgun (WGS) entry which is preliminary data.</text>
</comment>
<dbReference type="EMBL" id="JBIPKE010000020">
    <property type="protein sequence ID" value="MFH6986030.1"/>
    <property type="molecule type" value="Genomic_DNA"/>
</dbReference>
<gene>
    <name evidence="3" type="ORF">ACHKAR_21425</name>
</gene>
<organism evidence="3 4">
    <name type="scientific">Marinoscillum luteum</name>
    <dbReference type="NCBI Taxonomy" id="861051"/>
    <lineage>
        <taxon>Bacteria</taxon>
        <taxon>Pseudomonadati</taxon>
        <taxon>Bacteroidota</taxon>
        <taxon>Cytophagia</taxon>
        <taxon>Cytophagales</taxon>
        <taxon>Reichenbachiellaceae</taxon>
        <taxon>Marinoscillum</taxon>
    </lineage>
</organism>
<dbReference type="RefSeq" id="WP_159582183.1">
    <property type="nucleotide sequence ID" value="NZ_JBIPKE010000020.1"/>
</dbReference>
<proteinExistence type="predicted"/>
<feature type="domain" description="Outer membrane protein beta-barrel" evidence="2">
    <location>
        <begin position="22"/>
        <end position="173"/>
    </location>
</feature>
<dbReference type="InterPro" id="IPR025665">
    <property type="entry name" value="Beta-barrel_OMP_2"/>
</dbReference>
<evidence type="ECO:0000313" key="3">
    <source>
        <dbReference type="EMBL" id="MFH6986030.1"/>
    </source>
</evidence>
<reference evidence="3 4" key="1">
    <citation type="journal article" date="2013" name="Int. J. Syst. Evol. Microbiol.">
        <title>Marinoscillum luteum sp. nov., isolated from marine sediment.</title>
        <authorList>
            <person name="Cha I.T."/>
            <person name="Park S.J."/>
            <person name="Kim S.J."/>
            <person name="Kim J.G."/>
            <person name="Jung M.Y."/>
            <person name="Shin K.S."/>
            <person name="Kwon K.K."/>
            <person name="Yang S.H."/>
            <person name="Seo Y.S."/>
            <person name="Rhee S.K."/>
        </authorList>
    </citation>
    <scope>NUCLEOTIDE SEQUENCE [LARGE SCALE GENOMIC DNA]</scope>
    <source>
        <strain evidence="3 4">KCTC 23939</strain>
    </source>
</reference>
<evidence type="ECO:0000256" key="1">
    <source>
        <dbReference type="SAM" id="SignalP"/>
    </source>
</evidence>
<evidence type="ECO:0000313" key="4">
    <source>
        <dbReference type="Proteomes" id="UP001610063"/>
    </source>
</evidence>
<feature type="chain" id="PRO_5046795212" evidence="1">
    <location>
        <begin position="21"/>
        <end position="202"/>
    </location>
</feature>